<feature type="non-terminal residue" evidence="1">
    <location>
        <position position="1"/>
    </location>
</feature>
<evidence type="ECO:0000313" key="1">
    <source>
        <dbReference type="EMBL" id="GAJ16441.1"/>
    </source>
</evidence>
<protein>
    <submittedName>
        <fullName evidence="1">Uncharacterized protein</fullName>
    </submittedName>
</protein>
<comment type="caution">
    <text evidence="1">The sequence shown here is derived from an EMBL/GenBank/DDBJ whole genome shotgun (WGS) entry which is preliminary data.</text>
</comment>
<reference evidence="1" key="1">
    <citation type="journal article" date="2014" name="Front. Microbiol.">
        <title>High frequency of phylogenetically diverse reductive dehalogenase-homologous genes in deep subseafloor sedimentary metagenomes.</title>
        <authorList>
            <person name="Kawai M."/>
            <person name="Futagami T."/>
            <person name="Toyoda A."/>
            <person name="Takaki Y."/>
            <person name="Nishi S."/>
            <person name="Hori S."/>
            <person name="Arai W."/>
            <person name="Tsubouchi T."/>
            <person name="Morono Y."/>
            <person name="Uchiyama I."/>
            <person name="Ito T."/>
            <person name="Fujiyama A."/>
            <person name="Inagaki F."/>
            <person name="Takami H."/>
        </authorList>
    </citation>
    <scope>NUCLEOTIDE SEQUENCE</scope>
    <source>
        <strain evidence="1">Expedition CK06-06</strain>
    </source>
</reference>
<gene>
    <name evidence="1" type="ORF">S12H4_63144</name>
</gene>
<dbReference type="EMBL" id="BARW01042760">
    <property type="protein sequence ID" value="GAJ16441.1"/>
    <property type="molecule type" value="Genomic_DNA"/>
</dbReference>
<proteinExistence type="predicted"/>
<dbReference type="AlphaFoldDB" id="X1VL34"/>
<sequence>IQAAPVIIGGKSAISKSPQRIKSKIDGKTSLAIKRGINKSIRPSVAKKGTSSQ</sequence>
<feature type="non-terminal residue" evidence="1">
    <location>
        <position position="53"/>
    </location>
</feature>
<name>X1VL34_9ZZZZ</name>
<accession>X1VL34</accession>
<organism evidence="1">
    <name type="scientific">marine sediment metagenome</name>
    <dbReference type="NCBI Taxonomy" id="412755"/>
    <lineage>
        <taxon>unclassified sequences</taxon>
        <taxon>metagenomes</taxon>
        <taxon>ecological metagenomes</taxon>
    </lineage>
</organism>